<organism evidence="2">
    <name type="scientific">Woronichinia naegeliana WA131</name>
    <dbReference type="NCBI Taxonomy" id="2824559"/>
    <lineage>
        <taxon>Bacteria</taxon>
        <taxon>Bacillati</taxon>
        <taxon>Cyanobacteriota</taxon>
        <taxon>Cyanophyceae</taxon>
        <taxon>Synechococcales</taxon>
        <taxon>Coelosphaeriaceae</taxon>
        <taxon>Woronichinia</taxon>
    </lineage>
</organism>
<sequence>MDIQKLGLKETLQALRIEISESILLSEGKEIRFEMGEIELEMQVVIEKSKEGKGGVKFWVVEMGGGMAAKDSITHKIKIPFKPIWKNGKPVWTGSDDIPD</sequence>
<dbReference type="InterPro" id="IPR045608">
    <property type="entry name" value="Trypco2"/>
</dbReference>
<accession>A0A977PWW0</accession>
<evidence type="ECO:0000259" key="1">
    <source>
        <dbReference type="Pfam" id="PF19631"/>
    </source>
</evidence>
<gene>
    <name evidence="2" type="ORF">KA717_36555</name>
</gene>
<reference evidence="2" key="1">
    <citation type="submission" date="2021-04" db="EMBL/GenBank/DDBJ databases">
        <title>Genome sequence of Woronichinia naegeliana from Washington state freshwater lake bloom.</title>
        <authorList>
            <person name="Dreher T.W."/>
        </authorList>
    </citation>
    <scope>NUCLEOTIDE SEQUENCE</scope>
    <source>
        <strain evidence="2">WA131</strain>
    </source>
</reference>
<name>A0A977PWW0_9CYAN</name>
<dbReference type="Pfam" id="PF19631">
    <property type="entry name" value="Trypco2"/>
    <property type="match status" value="1"/>
</dbReference>
<dbReference type="EMBL" id="CP073041">
    <property type="protein sequence ID" value="UXE60895.1"/>
    <property type="molecule type" value="Genomic_DNA"/>
</dbReference>
<feature type="domain" description="Trypsin-co-occurring" evidence="1">
    <location>
        <begin position="7"/>
        <end position="83"/>
    </location>
</feature>
<dbReference type="KEGG" id="wna:KA717_36555"/>
<evidence type="ECO:0000313" key="2">
    <source>
        <dbReference type="EMBL" id="UXE60895.1"/>
    </source>
</evidence>
<dbReference type="Proteomes" id="UP001065613">
    <property type="component" value="Chromosome"/>
</dbReference>
<dbReference type="AlphaFoldDB" id="A0A977PWW0"/>
<protein>
    <recommendedName>
        <fullName evidence="1">Trypsin-co-occurring domain-containing protein</fullName>
    </recommendedName>
</protein>
<proteinExistence type="predicted"/>